<dbReference type="EMBL" id="LDPH01000029">
    <property type="protein sequence ID" value="KLV22654.1"/>
    <property type="molecule type" value="Genomic_DNA"/>
</dbReference>
<dbReference type="PATRIC" id="fig|1397.4.peg.2933"/>
<sequence length="237" mass="25928">MRDVQVVPWNQKEELIISADNSGGIGQKEADQLSVPYDIVSYFSFRVAVMECMAAGGVPFSVILQNFCGDDAWASLLAGIYKGIEELGLEREIGITGSTESNFSLRESAIGLTVLGKRTADSQNATIINGKMAVIGSPLVGEEVIRQEENVVPLAVFFRVAKVDRCRIQPVGSKGILYELGQLKGDLIQEEEVQCSVDLLKSAGPATCFIVEYEKEVEAEIKRLTRGFFQEVQVTSR</sequence>
<organism evidence="1 2">
    <name type="scientific">Niallia circulans</name>
    <name type="common">Bacillus circulans</name>
    <dbReference type="NCBI Taxonomy" id="1397"/>
    <lineage>
        <taxon>Bacteria</taxon>
        <taxon>Bacillati</taxon>
        <taxon>Bacillota</taxon>
        <taxon>Bacilli</taxon>
        <taxon>Bacillales</taxon>
        <taxon>Bacillaceae</taxon>
        <taxon>Niallia</taxon>
    </lineage>
</organism>
<keyword evidence="2" id="KW-1185">Reference proteome</keyword>
<gene>
    <name evidence="1" type="ORF">ABW02_20880</name>
</gene>
<dbReference type="GeneID" id="56347551"/>
<dbReference type="Proteomes" id="UP000036045">
    <property type="component" value="Unassembled WGS sequence"/>
</dbReference>
<reference evidence="1 2" key="1">
    <citation type="submission" date="2015-05" db="EMBL/GenBank/DDBJ databases">
        <title>Whole genome sequence and identification of bacterial endophytes from Costus igneus.</title>
        <authorList>
            <person name="Lee Y.P."/>
            <person name="Gan H.M."/>
            <person name="Eng W."/>
            <person name="Wheatley M.S."/>
            <person name="Caraballo A."/>
            <person name="Polter S."/>
            <person name="Savka M.A."/>
            <person name="Hudson A.O."/>
        </authorList>
    </citation>
    <scope>NUCLEOTIDE SEQUENCE [LARGE SCALE GENOMIC DNA]</scope>
    <source>
        <strain evidence="1 2">RIT379</strain>
    </source>
</reference>
<accession>A0A0J1I9K9</accession>
<evidence type="ECO:0000313" key="1">
    <source>
        <dbReference type="EMBL" id="KLV22654.1"/>
    </source>
</evidence>
<name>A0A0J1I9K9_NIACI</name>
<evidence type="ECO:0000313" key="2">
    <source>
        <dbReference type="Proteomes" id="UP000036045"/>
    </source>
</evidence>
<dbReference type="AlphaFoldDB" id="A0A0J1I9K9"/>
<protein>
    <submittedName>
        <fullName evidence="1">ATP-binding domain of ThiL/HypE-like (N-terminal domain) family protein</fullName>
    </submittedName>
</protein>
<dbReference type="RefSeq" id="WP_047944190.1">
    <property type="nucleotide sequence ID" value="NZ_CP053989.1"/>
</dbReference>
<proteinExistence type="predicted"/>
<keyword evidence="1" id="KW-0547">Nucleotide-binding</keyword>
<comment type="caution">
    <text evidence="1">The sequence shown here is derived from an EMBL/GenBank/DDBJ whole genome shotgun (WGS) entry which is preliminary data.</text>
</comment>
<keyword evidence="1" id="KW-0067">ATP-binding</keyword>
<dbReference type="GO" id="GO:0005524">
    <property type="term" value="F:ATP binding"/>
    <property type="evidence" value="ECO:0007669"/>
    <property type="project" value="UniProtKB-KW"/>
</dbReference>
<dbReference type="OrthoDB" id="9805740at2"/>